<comment type="subunit">
    <text evidence="3">Homotrimer.</text>
</comment>
<dbReference type="PANTHER" id="PTHR30246:SF1">
    <property type="entry name" value="2-DEHYDRO-3-DEOXY-6-PHOSPHOGALACTONATE ALDOLASE-RELATED"/>
    <property type="match status" value="1"/>
</dbReference>
<evidence type="ECO:0000256" key="1">
    <source>
        <dbReference type="ARBA" id="ARBA00004761"/>
    </source>
</evidence>
<dbReference type="PROSITE" id="PS00160">
    <property type="entry name" value="ALDOLASE_KDPG_KHG_2"/>
    <property type="match status" value="1"/>
</dbReference>
<evidence type="ECO:0000256" key="3">
    <source>
        <dbReference type="ARBA" id="ARBA00011233"/>
    </source>
</evidence>
<dbReference type="SUPFAM" id="SSF51569">
    <property type="entry name" value="Aldolase"/>
    <property type="match status" value="1"/>
</dbReference>
<evidence type="ECO:0000313" key="6">
    <source>
        <dbReference type="EMBL" id="MED1201528.1"/>
    </source>
</evidence>
<dbReference type="InterPro" id="IPR031338">
    <property type="entry name" value="KDPG/KHG_AS_2"/>
</dbReference>
<dbReference type="EMBL" id="JARMAB010000001">
    <property type="protein sequence ID" value="MED1201528.1"/>
    <property type="molecule type" value="Genomic_DNA"/>
</dbReference>
<keyword evidence="5" id="KW-0119">Carbohydrate metabolism</keyword>
<gene>
    <name evidence="6" type="ORF">P4T90_00315</name>
</gene>
<evidence type="ECO:0000256" key="5">
    <source>
        <dbReference type="ARBA" id="ARBA00023277"/>
    </source>
</evidence>
<evidence type="ECO:0000256" key="2">
    <source>
        <dbReference type="ARBA" id="ARBA00006906"/>
    </source>
</evidence>
<accession>A0ABU6MAS3</accession>
<evidence type="ECO:0000313" key="7">
    <source>
        <dbReference type="Proteomes" id="UP001341444"/>
    </source>
</evidence>
<keyword evidence="4" id="KW-0456">Lyase</keyword>
<dbReference type="NCBIfam" id="TIGR01182">
    <property type="entry name" value="eda"/>
    <property type="match status" value="1"/>
</dbReference>
<keyword evidence="7" id="KW-1185">Reference proteome</keyword>
<comment type="pathway">
    <text evidence="1">Carbohydrate acid metabolism.</text>
</comment>
<dbReference type="Gene3D" id="3.20.20.70">
    <property type="entry name" value="Aldolase class I"/>
    <property type="match status" value="1"/>
</dbReference>
<dbReference type="InterPro" id="IPR000887">
    <property type="entry name" value="Aldlse_KDPG_KHG"/>
</dbReference>
<dbReference type="PANTHER" id="PTHR30246">
    <property type="entry name" value="2-KETO-3-DEOXY-6-PHOSPHOGLUCONATE ALDOLASE"/>
    <property type="match status" value="1"/>
</dbReference>
<dbReference type="RefSeq" id="WP_066266604.1">
    <property type="nucleotide sequence ID" value="NZ_JARMAB010000001.1"/>
</dbReference>
<evidence type="ECO:0000256" key="4">
    <source>
        <dbReference type="ARBA" id="ARBA00023239"/>
    </source>
</evidence>
<dbReference type="InterPro" id="IPR013785">
    <property type="entry name" value="Aldolase_TIM"/>
</dbReference>
<protein>
    <submittedName>
        <fullName evidence="6">Bifunctional 4-hydroxy-2-oxoglutarate aldolase/2-dehydro-3-deoxy-phosphogluconate aldolase</fullName>
    </submittedName>
</protein>
<sequence length="205" mass="21879">MTTLLSLLENKKLIAVLRASHVEEAIAKGEALLRGGIKVLEITFTIPEAEKVIQYFADKKEAIIGAGTITSLEQAKLAWEAGASFLISPGFHTEVGRWTLEKGIPYIPGVLTPTDILAAVNEGFQTLKLFPASVFGPEYMKSLQGPFPRVKFIPTGGITKSNAKNWLEAGAIAVGAGGSLVSGKPEDIEKRAKAIVDSIHAVNQV</sequence>
<dbReference type="CDD" id="cd00452">
    <property type="entry name" value="KDPG_aldolase"/>
    <property type="match status" value="1"/>
</dbReference>
<name>A0ABU6MAS3_9BACI</name>
<dbReference type="Proteomes" id="UP001341444">
    <property type="component" value="Unassembled WGS sequence"/>
</dbReference>
<proteinExistence type="inferred from homology"/>
<comment type="caution">
    <text evidence="6">The sequence shown here is derived from an EMBL/GenBank/DDBJ whole genome shotgun (WGS) entry which is preliminary data.</text>
</comment>
<comment type="similarity">
    <text evidence="2">Belongs to the KHG/KDPG aldolase family.</text>
</comment>
<organism evidence="6 7">
    <name type="scientific">Heyndrickxia acidicola</name>
    <dbReference type="NCBI Taxonomy" id="209389"/>
    <lineage>
        <taxon>Bacteria</taxon>
        <taxon>Bacillati</taxon>
        <taxon>Bacillota</taxon>
        <taxon>Bacilli</taxon>
        <taxon>Bacillales</taxon>
        <taxon>Bacillaceae</taxon>
        <taxon>Heyndrickxia</taxon>
    </lineage>
</organism>
<reference evidence="6 7" key="1">
    <citation type="submission" date="2023-03" db="EMBL/GenBank/DDBJ databases">
        <title>Bacillus Genome Sequencing.</title>
        <authorList>
            <person name="Dunlap C."/>
        </authorList>
    </citation>
    <scope>NUCLEOTIDE SEQUENCE [LARGE SCALE GENOMIC DNA]</scope>
    <source>
        <strain evidence="6 7">B-23453</strain>
    </source>
</reference>
<dbReference type="Pfam" id="PF01081">
    <property type="entry name" value="Aldolase"/>
    <property type="match status" value="1"/>
</dbReference>